<gene>
    <name evidence="1" type="ORF">PLOB_00024813</name>
</gene>
<evidence type="ECO:0000313" key="1">
    <source>
        <dbReference type="EMBL" id="CAH3034911.1"/>
    </source>
</evidence>
<evidence type="ECO:0000313" key="2">
    <source>
        <dbReference type="Proteomes" id="UP001159405"/>
    </source>
</evidence>
<dbReference type="InterPro" id="IPR015943">
    <property type="entry name" value="WD40/YVTN_repeat-like_dom_sf"/>
</dbReference>
<dbReference type="Gene3D" id="2.130.10.10">
    <property type="entry name" value="YVTN repeat-like/Quinoprotein amine dehydrogenase"/>
    <property type="match status" value="1"/>
</dbReference>
<reference evidence="1 2" key="1">
    <citation type="submission" date="2022-05" db="EMBL/GenBank/DDBJ databases">
        <authorList>
            <consortium name="Genoscope - CEA"/>
            <person name="William W."/>
        </authorList>
    </citation>
    <scope>NUCLEOTIDE SEQUENCE [LARGE SCALE GENOMIC DNA]</scope>
</reference>
<name>A0ABN8MSK3_9CNID</name>
<dbReference type="InterPro" id="IPR036322">
    <property type="entry name" value="WD40_repeat_dom_sf"/>
</dbReference>
<dbReference type="Proteomes" id="UP001159405">
    <property type="component" value="Unassembled WGS sequence"/>
</dbReference>
<sequence length="225" mass="25119">MLNKNGHTVICSLVQRVEKPNRSLPLIMLDSASDEYYLLKIKGRQLKLQAANLDNEGHLLFCSTLDDTTLIWDLRTISRPLHATLPAVKGLVASAFSKDSSVAVSSQKDGTLVVIGVSTGRIRHRARSQPAHKILISNNKLAITFHRNNFCAWDLNKGENVATFTADWETTSTHVYLIGDHVTMCLPDRAREMTLKLHGIPPGKEEEFLEESPFMGIPVEGNFHY</sequence>
<dbReference type="EMBL" id="CALNXK010000003">
    <property type="protein sequence ID" value="CAH3034911.1"/>
    <property type="molecule type" value="Genomic_DNA"/>
</dbReference>
<accession>A0ABN8MSK3</accession>
<organism evidence="1 2">
    <name type="scientific">Porites lobata</name>
    <dbReference type="NCBI Taxonomy" id="104759"/>
    <lineage>
        <taxon>Eukaryota</taxon>
        <taxon>Metazoa</taxon>
        <taxon>Cnidaria</taxon>
        <taxon>Anthozoa</taxon>
        <taxon>Hexacorallia</taxon>
        <taxon>Scleractinia</taxon>
        <taxon>Fungiina</taxon>
        <taxon>Poritidae</taxon>
        <taxon>Porites</taxon>
    </lineage>
</organism>
<proteinExistence type="predicted"/>
<dbReference type="SUPFAM" id="SSF50978">
    <property type="entry name" value="WD40 repeat-like"/>
    <property type="match status" value="1"/>
</dbReference>
<comment type="caution">
    <text evidence="1">The sequence shown here is derived from an EMBL/GenBank/DDBJ whole genome shotgun (WGS) entry which is preliminary data.</text>
</comment>
<protein>
    <submittedName>
        <fullName evidence="1">Uncharacterized protein</fullName>
    </submittedName>
</protein>
<keyword evidence="2" id="KW-1185">Reference proteome</keyword>